<dbReference type="InterPro" id="IPR002156">
    <property type="entry name" value="RNaseH_domain"/>
</dbReference>
<proteinExistence type="predicted"/>
<comment type="caution">
    <text evidence="3">The sequence shown here is derived from an EMBL/GenBank/DDBJ whole genome shotgun (WGS) entry which is preliminary data.</text>
</comment>
<dbReference type="EMBL" id="JACGWM010001590">
    <property type="protein sequence ID" value="KAL0291256.1"/>
    <property type="molecule type" value="Genomic_DNA"/>
</dbReference>
<dbReference type="AlphaFoldDB" id="A0AAW2J9I6"/>
<evidence type="ECO:0000259" key="2">
    <source>
        <dbReference type="Pfam" id="PF13456"/>
    </source>
</evidence>
<dbReference type="PANTHER" id="PTHR48475:SF1">
    <property type="entry name" value="RNASE H TYPE-1 DOMAIN-CONTAINING PROTEIN"/>
    <property type="match status" value="1"/>
</dbReference>
<accession>A0AAW2J9I6</accession>
<organism evidence="3">
    <name type="scientific">Sesamum calycinum</name>
    <dbReference type="NCBI Taxonomy" id="2727403"/>
    <lineage>
        <taxon>Eukaryota</taxon>
        <taxon>Viridiplantae</taxon>
        <taxon>Streptophyta</taxon>
        <taxon>Embryophyta</taxon>
        <taxon>Tracheophyta</taxon>
        <taxon>Spermatophyta</taxon>
        <taxon>Magnoliopsida</taxon>
        <taxon>eudicotyledons</taxon>
        <taxon>Gunneridae</taxon>
        <taxon>Pentapetalae</taxon>
        <taxon>asterids</taxon>
        <taxon>lamiids</taxon>
        <taxon>Lamiales</taxon>
        <taxon>Pedaliaceae</taxon>
        <taxon>Sesamum</taxon>
    </lineage>
</organism>
<feature type="domain" description="RNase H type-1" evidence="2">
    <location>
        <begin position="46"/>
        <end position="139"/>
    </location>
</feature>
<dbReference type="InterPro" id="IPR012337">
    <property type="entry name" value="RNaseH-like_sf"/>
</dbReference>
<feature type="coiled-coil region" evidence="1">
    <location>
        <begin position="113"/>
        <end position="140"/>
    </location>
</feature>
<evidence type="ECO:0000313" key="3">
    <source>
        <dbReference type="EMBL" id="KAL0291256.1"/>
    </source>
</evidence>
<sequence>MVTRRGIEVKPLKIKIILDMKAPTNVNGVQRNTHGGCLQVEKWLHVDGSSTTQDSGADIVITLLYGEDLEFFKFGFTASKNEVECETLVIDMRTSHDLGAKYLVAYLDSQLIVKQVEDTYKAKEENMIHYLQQIAELKHDSEVSK</sequence>
<name>A0AAW2J9I6_9LAMI</name>
<dbReference type="InterPro" id="IPR036397">
    <property type="entry name" value="RNaseH_sf"/>
</dbReference>
<dbReference type="Gene3D" id="3.30.420.10">
    <property type="entry name" value="Ribonuclease H-like superfamily/Ribonuclease H"/>
    <property type="match status" value="1"/>
</dbReference>
<keyword evidence="1" id="KW-0175">Coiled coil</keyword>
<dbReference type="PANTHER" id="PTHR48475">
    <property type="entry name" value="RIBONUCLEASE H"/>
    <property type="match status" value="1"/>
</dbReference>
<gene>
    <name evidence="3" type="ORF">Scaly_2644900</name>
</gene>
<protein>
    <recommendedName>
        <fullName evidence="2">RNase H type-1 domain-containing protein</fullName>
    </recommendedName>
</protein>
<dbReference type="GO" id="GO:0004523">
    <property type="term" value="F:RNA-DNA hybrid ribonuclease activity"/>
    <property type="evidence" value="ECO:0007669"/>
    <property type="project" value="InterPro"/>
</dbReference>
<reference evidence="3" key="2">
    <citation type="journal article" date="2024" name="Plant">
        <title>Genomic evolution and insights into agronomic trait innovations of Sesamum species.</title>
        <authorList>
            <person name="Miao H."/>
            <person name="Wang L."/>
            <person name="Qu L."/>
            <person name="Liu H."/>
            <person name="Sun Y."/>
            <person name="Le M."/>
            <person name="Wang Q."/>
            <person name="Wei S."/>
            <person name="Zheng Y."/>
            <person name="Lin W."/>
            <person name="Duan Y."/>
            <person name="Cao H."/>
            <person name="Xiong S."/>
            <person name="Wang X."/>
            <person name="Wei L."/>
            <person name="Li C."/>
            <person name="Ma Q."/>
            <person name="Ju M."/>
            <person name="Zhao R."/>
            <person name="Li G."/>
            <person name="Mu C."/>
            <person name="Tian Q."/>
            <person name="Mei H."/>
            <person name="Zhang T."/>
            <person name="Gao T."/>
            <person name="Zhang H."/>
        </authorList>
    </citation>
    <scope>NUCLEOTIDE SEQUENCE</scope>
    <source>
        <strain evidence="3">KEN8</strain>
    </source>
</reference>
<evidence type="ECO:0000256" key="1">
    <source>
        <dbReference type="SAM" id="Coils"/>
    </source>
</evidence>
<dbReference type="Pfam" id="PF13456">
    <property type="entry name" value="RVT_3"/>
    <property type="match status" value="1"/>
</dbReference>
<dbReference type="SUPFAM" id="SSF53098">
    <property type="entry name" value="Ribonuclease H-like"/>
    <property type="match status" value="1"/>
</dbReference>
<reference evidence="3" key="1">
    <citation type="submission" date="2020-06" db="EMBL/GenBank/DDBJ databases">
        <authorList>
            <person name="Li T."/>
            <person name="Hu X."/>
            <person name="Zhang T."/>
            <person name="Song X."/>
            <person name="Zhang H."/>
            <person name="Dai N."/>
            <person name="Sheng W."/>
            <person name="Hou X."/>
            <person name="Wei L."/>
        </authorList>
    </citation>
    <scope>NUCLEOTIDE SEQUENCE</scope>
    <source>
        <strain evidence="3">KEN8</strain>
        <tissue evidence="3">Leaf</tissue>
    </source>
</reference>
<dbReference type="GO" id="GO:0003676">
    <property type="term" value="F:nucleic acid binding"/>
    <property type="evidence" value="ECO:0007669"/>
    <property type="project" value="InterPro"/>
</dbReference>